<dbReference type="EMBL" id="AJ132759">
    <property type="protein sequence ID" value="CAB42633.1"/>
    <property type="molecule type" value="Genomic_DNA"/>
</dbReference>
<evidence type="ECO:0000313" key="1">
    <source>
        <dbReference type="EMBL" id="CAB42633.1"/>
    </source>
</evidence>
<reference evidence="1" key="1">
    <citation type="journal article" date="1999" name="Mol. Gen. Genet.">
        <title>Analysis of the replication region of the cryptic plasmid pHE1 from the moderate halophile Halomonas elongata.</title>
        <authorList>
            <person name="Vargas C."/>
            <person name="Tegos G."/>
            <person name="Drainas C."/>
            <person name="Ventosa A."/>
            <person name="Nieto J.J."/>
        </authorList>
    </citation>
    <scope>NUCLEOTIDE SEQUENCE</scope>
    <source>
        <strain evidence="1">ATCC 33174</strain>
        <plasmid evidence="1">pHE1</plasmid>
    </source>
</reference>
<sequence>MSSPPGWREMVAQGLSQREVARPWYFPADNLGLAAKRLVVVRLPGLYGVVQHASSQRNSLPAIQEQWLPR</sequence>
<protein>
    <submittedName>
        <fullName evidence="1">Uncharacterized protein</fullName>
    </submittedName>
</protein>
<dbReference type="AlphaFoldDB" id="Q9X744"/>
<organism evidence="1">
    <name type="scientific">Halomonas elongata</name>
    <dbReference type="NCBI Taxonomy" id="2746"/>
    <lineage>
        <taxon>Bacteria</taxon>
        <taxon>Pseudomonadati</taxon>
        <taxon>Pseudomonadota</taxon>
        <taxon>Gammaproteobacteria</taxon>
        <taxon>Oceanospirillales</taxon>
        <taxon>Halomonadaceae</taxon>
        <taxon>Halomonas</taxon>
    </lineage>
</organism>
<accession>Q9X744</accession>
<geneLocation type="plasmid" evidence="1">
    <name>pHE1</name>
</geneLocation>
<name>Q9X744_HALEL</name>
<keyword evidence="1" id="KW-0614">Plasmid</keyword>
<proteinExistence type="predicted"/>